<keyword evidence="2 4" id="KW-0238">DNA-binding</keyword>
<comment type="similarity">
    <text evidence="1">Belongs to the VapB family.</text>
</comment>
<name>A0AAJ4RB91_9BACT</name>
<dbReference type="InterPro" id="IPR037914">
    <property type="entry name" value="SpoVT-AbrB_sf"/>
</dbReference>
<reference evidence="4" key="3">
    <citation type="submission" date="2019-06" db="EMBL/GenBank/DDBJ databases">
        <title>A comparative analysis of the Nautiliaceae.</title>
        <authorList>
            <person name="Grosche A."/>
            <person name="Smedile F."/>
            <person name="Vetriani C."/>
        </authorList>
    </citation>
    <scope>NUCLEOTIDE SEQUENCE</scope>
    <source>
        <strain evidence="4">TB6</strain>
    </source>
</reference>
<dbReference type="PROSITE" id="PS51740">
    <property type="entry name" value="SPOVT_ABRB"/>
    <property type="match status" value="1"/>
</dbReference>
<dbReference type="Gene3D" id="2.10.260.10">
    <property type="match status" value="1"/>
</dbReference>
<keyword evidence="7" id="KW-1185">Reference proteome</keyword>
<dbReference type="GO" id="GO:0003677">
    <property type="term" value="F:DNA binding"/>
    <property type="evidence" value="ECO:0007669"/>
    <property type="project" value="UniProtKB-UniRule"/>
</dbReference>
<dbReference type="InterPro" id="IPR051734">
    <property type="entry name" value="VapB_TA_antitoxins"/>
</dbReference>
<dbReference type="EMBL" id="CP027432">
    <property type="protein sequence ID" value="QCI29171.1"/>
    <property type="molecule type" value="Genomic_DNA"/>
</dbReference>
<dbReference type="AlphaFoldDB" id="A0AAJ4RB91"/>
<organism evidence="5 6">
    <name type="scientific">Caminibacter pacificus</name>
    <dbReference type="NCBI Taxonomy" id="1424653"/>
    <lineage>
        <taxon>Bacteria</taxon>
        <taxon>Pseudomonadati</taxon>
        <taxon>Campylobacterota</taxon>
        <taxon>Epsilonproteobacteria</taxon>
        <taxon>Nautiliales</taxon>
        <taxon>Nautiliaceae</taxon>
        <taxon>Caminibacter</taxon>
    </lineage>
</organism>
<evidence type="ECO:0000313" key="7">
    <source>
        <dbReference type="Proteomes" id="UP000298805"/>
    </source>
</evidence>
<dbReference type="EMBL" id="RJVK01000005">
    <property type="protein sequence ID" value="ROR38815.1"/>
    <property type="molecule type" value="Genomic_DNA"/>
</dbReference>
<evidence type="ECO:0000313" key="5">
    <source>
        <dbReference type="EMBL" id="ROR38815.1"/>
    </source>
</evidence>
<evidence type="ECO:0000313" key="4">
    <source>
        <dbReference type="EMBL" id="QCI29171.1"/>
    </source>
</evidence>
<evidence type="ECO:0000313" key="6">
    <source>
        <dbReference type="Proteomes" id="UP000272781"/>
    </source>
</evidence>
<protein>
    <submittedName>
        <fullName evidence="4">AbrB/MazE/SpoVT family DNA-binding domain-containing protein</fullName>
    </submittedName>
    <submittedName>
        <fullName evidence="5">Antitoxin MazE/antitoxin VapB</fullName>
    </submittedName>
</protein>
<sequence length="76" mass="8806">MEAIAKVFYNGNSQAIRIPKELRIDSDEVKIIKEGERLIIEPLNPRKGWNEAFKEMRKNGDDELLIDDMLDGDFNV</sequence>
<gene>
    <name evidence="4" type="ORF">C6V80_09465</name>
    <name evidence="5" type="ORF">EDC58_1729</name>
</gene>
<evidence type="ECO:0000256" key="2">
    <source>
        <dbReference type="PROSITE-ProRule" id="PRU01076"/>
    </source>
</evidence>
<evidence type="ECO:0000256" key="1">
    <source>
        <dbReference type="ARBA" id="ARBA00007924"/>
    </source>
</evidence>
<dbReference type="RefSeq" id="WP_123353106.1">
    <property type="nucleotide sequence ID" value="NZ_CP027432.2"/>
</dbReference>
<evidence type="ECO:0000259" key="3">
    <source>
        <dbReference type="PROSITE" id="PS51740"/>
    </source>
</evidence>
<dbReference type="Proteomes" id="UP000272781">
    <property type="component" value="Unassembled WGS sequence"/>
</dbReference>
<dbReference type="PANTHER" id="PTHR37550:SF1">
    <property type="entry name" value="SSL1300 PROTEIN"/>
    <property type="match status" value="1"/>
</dbReference>
<reference evidence="7" key="1">
    <citation type="submission" date="2018-03" db="EMBL/GenBank/DDBJ databases">
        <title>A comparative analysis of the Nautiliaceae.</title>
        <authorList>
            <person name="Grosche A."/>
            <person name="Smedile F."/>
            <person name="Vetriani C."/>
        </authorList>
    </citation>
    <scope>NUCLEOTIDE SEQUENCE [LARGE SCALE GENOMIC DNA]</scope>
    <source>
        <strain evidence="7">TB6</strain>
    </source>
</reference>
<dbReference type="SUPFAM" id="SSF89447">
    <property type="entry name" value="AbrB/MazE/MraZ-like"/>
    <property type="match status" value="1"/>
</dbReference>
<dbReference type="Proteomes" id="UP000298805">
    <property type="component" value="Chromosome"/>
</dbReference>
<dbReference type="Pfam" id="PF04014">
    <property type="entry name" value="MazE_antitoxin"/>
    <property type="match status" value="1"/>
</dbReference>
<dbReference type="PANTHER" id="PTHR37550">
    <property type="entry name" value="ANTITOXIN VAPB1"/>
    <property type="match status" value="1"/>
</dbReference>
<accession>A0AAJ4RB91</accession>
<dbReference type="SMART" id="SM00966">
    <property type="entry name" value="SpoVT_AbrB"/>
    <property type="match status" value="1"/>
</dbReference>
<feature type="domain" description="SpoVT-AbrB" evidence="3">
    <location>
        <begin position="5"/>
        <end position="45"/>
    </location>
</feature>
<proteinExistence type="inferred from homology"/>
<dbReference type="InterPro" id="IPR007159">
    <property type="entry name" value="SpoVT-AbrB_dom"/>
</dbReference>
<reference evidence="5 6" key="2">
    <citation type="submission" date="2018-11" db="EMBL/GenBank/DDBJ databases">
        <title>Genomic Encyclopedia of Type Strains, Phase IV (KMG-IV): sequencing the most valuable type-strain genomes for metagenomic binning, comparative biology and taxonomic classification.</title>
        <authorList>
            <person name="Goeker M."/>
        </authorList>
    </citation>
    <scope>NUCLEOTIDE SEQUENCE [LARGE SCALE GENOMIC DNA]</scope>
    <source>
        <strain evidence="5 6">DSM 27783</strain>
    </source>
</reference>